<comment type="caution">
    <text evidence="1">The sequence shown here is derived from an EMBL/GenBank/DDBJ whole genome shotgun (WGS) entry which is preliminary data.</text>
</comment>
<evidence type="ECO:0000313" key="1">
    <source>
        <dbReference type="EMBL" id="MDW8802561.1"/>
    </source>
</evidence>
<reference evidence="1 2" key="1">
    <citation type="submission" date="2023-04" db="EMBL/GenBank/DDBJ databases">
        <title>Clostridium tannerae sp. nov., isolated from the fecal material of an alpaca.</title>
        <authorList>
            <person name="Miller S."/>
            <person name="Hendry M."/>
            <person name="King J."/>
            <person name="Sankaranarayanan K."/>
            <person name="Lawson P.A."/>
        </authorList>
    </citation>
    <scope>NUCLEOTIDE SEQUENCE [LARGE SCALE GENOMIC DNA]</scope>
    <source>
        <strain evidence="1 2">A1-XYC3</strain>
    </source>
</reference>
<evidence type="ECO:0000313" key="2">
    <source>
        <dbReference type="Proteomes" id="UP001281656"/>
    </source>
</evidence>
<dbReference type="RefSeq" id="WP_318798877.1">
    <property type="nucleotide sequence ID" value="NZ_JARUJP010000023.1"/>
</dbReference>
<protein>
    <submittedName>
        <fullName evidence="1">Uncharacterized protein</fullName>
    </submittedName>
</protein>
<keyword evidence="2" id="KW-1185">Reference proteome</keyword>
<dbReference type="Proteomes" id="UP001281656">
    <property type="component" value="Unassembled WGS sequence"/>
</dbReference>
<accession>A0ABU4JWT0</accession>
<dbReference type="EMBL" id="JARUJP010000023">
    <property type="protein sequence ID" value="MDW8802561.1"/>
    <property type="molecule type" value="Genomic_DNA"/>
</dbReference>
<sequence>MYPNYCFNCMMPCQRAVPIMPGSFPSSFPAATGTPINMYEGEDMMADEMMQGTEMGPANGGAGMTPGTGMGAGVTPGTGMTPGTGTTGVQSPQAPFAGSPFETAPGSPTILDTEYTQGYLRTQVGKRVLVTFLLGTGTLQDRTGVLEKVGISYIIIGEPETNRRTLCDIYSIKFVSILS</sequence>
<name>A0ABU4JWT0_9CLOT</name>
<organism evidence="1 2">
    <name type="scientific">Clostridium tanneri</name>
    <dbReference type="NCBI Taxonomy" id="3037988"/>
    <lineage>
        <taxon>Bacteria</taxon>
        <taxon>Bacillati</taxon>
        <taxon>Bacillota</taxon>
        <taxon>Clostridia</taxon>
        <taxon>Eubacteriales</taxon>
        <taxon>Clostridiaceae</taxon>
        <taxon>Clostridium</taxon>
    </lineage>
</organism>
<gene>
    <name evidence="1" type="ORF">P8V03_15545</name>
</gene>
<proteinExistence type="predicted"/>